<proteinExistence type="predicted"/>
<evidence type="ECO:0000259" key="1">
    <source>
        <dbReference type="SMART" id="SM00485"/>
    </source>
</evidence>
<keyword evidence="2" id="KW-0378">Hydrolase</keyword>
<comment type="caution">
    <text evidence="2">The sequence shown here is derived from an EMBL/GenBank/DDBJ whole genome shotgun (WGS) entry which is preliminary data.</text>
</comment>
<dbReference type="GO" id="GO:0004519">
    <property type="term" value="F:endonuclease activity"/>
    <property type="evidence" value="ECO:0007669"/>
    <property type="project" value="UniProtKB-KW"/>
</dbReference>
<dbReference type="EMBL" id="AUZY01007429">
    <property type="protein sequence ID" value="EQD49856.1"/>
    <property type="molecule type" value="Genomic_DNA"/>
</dbReference>
<keyword evidence="2" id="KW-0255">Endonuclease</keyword>
<organism evidence="2">
    <name type="scientific">mine drainage metagenome</name>
    <dbReference type="NCBI Taxonomy" id="410659"/>
    <lineage>
        <taxon>unclassified sequences</taxon>
        <taxon>metagenomes</taxon>
        <taxon>ecological metagenomes</taxon>
    </lineage>
</organism>
<reference evidence="2" key="1">
    <citation type="submission" date="2013-08" db="EMBL/GenBank/DDBJ databases">
        <authorList>
            <person name="Mendez C."/>
            <person name="Richter M."/>
            <person name="Ferrer M."/>
            <person name="Sanchez J."/>
        </authorList>
    </citation>
    <scope>NUCLEOTIDE SEQUENCE</scope>
</reference>
<protein>
    <submittedName>
        <fullName evidence="2">Flap structure-specific endonuclease</fullName>
    </submittedName>
</protein>
<dbReference type="SMART" id="SM00485">
    <property type="entry name" value="XPGN"/>
    <property type="match status" value="1"/>
</dbReference>
<keyword evidence="2" id="KW-0540">Nuclease</keyword>
<reference evidence="2" key="2">
    <citation type="journal article" date="2014" name="ISME J.">
        <title>Microbial stratification in low pH oxic and suboxic macroscopic growths along an acid mine drainage.</title>
        <authorList>
            <person name="Mendez-Garcia C."/>
            <person name="Mesa V."/>
            <person name="Sprenger R.R."/>
            <person name="Richter M."/>
            <person name="Diez M.S."/>
            <person name="Solano J."/>
            <person name="Bargiela R."/>
            <person name="Golyshina O.V."/>
            <person name="Manteca A."/>
            <person name="Ramos J.L."/>
            <person name="Gallego J.R."/>
            <person name="Llorente I."/>
            <person name="Martins Dos Santos V.A."/>
            <person name="Jensen O.N."/>
            <person name="Pelaez A.I."/>
            <person name="Sanchez J."/>
            <person name="Ferrer M."/>
        </authorList>
    </citation>
    <scope>NUCLEOTIDE SEQUENCE</scope>
</reference>
<dbReference type="AlphaFoldDB" id="T0ZNB8"/>
<gene>
    <name evidence="2" type="ORF">B1B_11437</name>
</gene>
<accession>T0ZNB8</accession>
<evidence type="ECO:0000313" key="2">
    <source>
        <dbReference type="EMBL" id="EQD49856.1"/>
    </source>
</evidence>
<feature type="domain" description="XPG N-terminal" evidence="1">
    <location>
        <begin position="1"/>
        <end position="71"/>
    </location>
</feature>
<feature type="non-terminal residue" evidence="2">
    <location>
        <position position="71"/>
    </location>
</feature>
<name>T0ZNB8_9ZZZZ</name>
<dbReference type="Gene3D" id="3.40.50.1010">
    <property type="entry name" value="5'-nuclease"/>
    <property type="match status" value="1"/>
</dbReference>
<sequence>MGVPLRDLVHPTPLALSELKGRKLSLDAYNMLYQFLASIRQPDGQPFTDPTGRVTSHLVGLLYRTASLLEN</sequence>
<dbReference type="SUPFAM" id="SSF88723">
    <property type="entry name" value="PIN domain-like"/>
    <property type="match status" value="1"/>
</dbReference>
<dbReference type="InterPro" id="IPR029060">
    <property type="entry name" value="PIN-like_dom_sf"/>
</dbReference>
<dbReference type="InterPro" id="IPR006085">
    <property type="entry name" value="XPG_DNA_repair_N"/>
</dbReference>
<dbReference type="Pfam" id="PF00752">
    <property type="entry name" value="XPG_N"/>
    <property type="match status" value="1"/>
</dbReference>